<feature type="domain" description="NADH:flavin oxidoreductase/NADH oxidase N-terminal" evidence="4">
    <location>
        <begin position="14"/>
        <end position="345"/>
    </location>
</feature>
<dbReference type="Gene3D" id="3.20.20.70">
    <property type="entry name" value="Aldolase class I"/>
    <property type="match status" value="1"/>
</dbReference>
<dbReference type="EMBL" id="AJXU01000080">
    <property type="protein sequence ID" value="EIL87386.1"/>
    <property type="molecule type" value="Genomic_DNA"/>
</dbReference>
<dbReference type="RefSeq" id="WP_007082914.1">
    <property type="nucleotide sequence ID" value="NZ_AJXU01000080.1"/>
</dbReference>
<dbReference type="PANTHER" id="PTHR22893">
    <property type="entry name" value="NADH OXIDOREDUCTASE-RELATED"/>
    <property type="match status" value="1"/>
</dbReference>
<dbReference type="eggNOG" id="COG1902">
    <property type="taxonomic scope" value="Bacteria"/>
</dbReference>
<dbReference type="NCBIfam" id="NF007899">
    <property type="entry name" value="PRK10605.1"/>
    <property type="match status" value="1"/>
</dbReference>
<dbReference type="STRING" id="1163408.UU9_16461"/>
<dbReference type="GO" id="GO:0010181">
    <property type="term" value="F:FMN binding"/>
    <property type="evidence" value="ECO:0007669"/>
    <property type="project" value="InterPro"/>
</dbReference>
<dbReference type="Proteomes" id="UP000004210">
    <property type="component" value="Unassembled WGS sequence"/>
</dbReference>
<dbReference type="AlphaFoldDB" id="I4VJJ5"/>
<comment type="caution">
    <text evidence="5">The sequence shown here is derived from an EMBL/GenBank/DDBJ whole genome shotgun (WGS) entry which is preliminary data.</text>
</comment>
<dbReference type="Pfam" id="PF00724">
    <property type="entry name" value="Oxidored_FMN"/>
    <property type="match status" value="1"/>
</dbReference>
<sequence length="367" mass="39406">MSSSHASPSDAEVLFQPIQVGDLRLPNRVAMAPLTRNRASAGNVPTELNATYYAQRASAGLIIAEATQISPEGQGYIATPGIHSPEQIAGWKKVTEAVHAKGGHIVLQLWHVGRISHVSLQPNGQAPVAPSAIRADAKTFIAEGFVDVSAPRALALDEIPRIIDTYRQAAANAREAGFDAVEVHGANGYLIDQFLRDRSNHRTDAYGGSIENRTRLLFEVCEAVAREVGPGRTGVRLSPLTPAGDIADSDPQALFNRAVERLAALGLAYIHVIEGETGGNRQPQPFDYAAMRKPFRGAWIVNNGYDRDMAIDAVASGKADLVAFGVPFLANPDLPRRLRENAPLNVPDQKTFYGGGAEGYTDYPALD</sequence>
<evidence type="ECO:0000259" key="4">
    <source>
        <dbReference type="Pfam" id="PF00724"/>
    </source>
</evidence>
<dbReference type="GO" id="GO:0016628">
    <property type="term" value="F:oxidoreductase activity, acting on the CH-CH group of donors, NAD or NADP as acceptor"/>
    <property type="evidence" value="ECO:0007669"/>
    <property type="project" value="UniProtKB-ARBA"/>
</dbReference>
<protein>
    <submittedName>
        <fullName evidence="5">GTN reductase</fullName>
    </submittedName>
</protein>
<dbReference type="InterPro" id="IPR001155">
    <property type="entry name" value="OxRdtase_FMN_N"/>
</dbReference>
<keyword evidence="6" id="KW-1185">Reference proteome</keyword>
<comment type="similarity">
    <text evidence="2">Belongs to the NADH:flavin oxidoreductase/NADH oxidase family.</text>
</comment>
<name>I4VJJ5_9GAMM</name>
<gene>
    <name evidence="5" type="ORF">UU9_16461</name>
</gene>
<reference evidence="5 6" key="1">
    <citation type="journal article" date="2012" name="J. Bacteriol.">
        <title>Genome sequences for six rhodanobacter strains, isolated from soils and the terrestrial subsurface, with variable denitrification capabilities.</title>
        <authorList>
            <person name="Kostka J.E."/>
            <person name="Green S.J."/>
            <person name="Rishishwar L."/>
            <person name="Prakash O."/>
            <person name="Katz L.S."/>
            <person name="Marino-Ramirez L."/>
            <person name="Jordan I.K."/>
            <person name="Munk C."/>
            <person name="Ivanova N."/>
            <person name="Mikhailova N."/>
            <person name="Watson D.B."/>
            <person name="Brown S.D."/>
            <person name="Palumbo A.V."/>
            <person name="Brooks S.C."/>
        </authorList>
    </citation>
    <scope>NUCLEOTIDE SEQUENCE [LARGE SCALE GENOMIC DNA]</scope>
    <source>
        <strain evidence="6">Jip2T</strain>
    </source>
</reference>
<organism evidence="5 6">
    <name type="scientific">Rhodanobacter fulvus Jip2</name>
    <dbReference type="NCBI Taxonomy" id="1163408"/>
    <lineage>
        <taxon>Bacteria</taxon>
        <taxon>Pseudomonadati</taxon>
        <taxon>Pseudomonadota</taxon>
        <taxon>Gammaproteobacteria</taxon>
        <taxon>Lysobacterales</taxon>
        <taxon>Rhodanobacteraceae</taxon>
        <taxon>Rhodanobacter</taxon>
    </lineage>
</organism>
<evidence type="ECO:0000313" key="5">
    <source>
        <dbReference type="EMBL" id="EIL87386.1"/>
    </source>
</evidence>
<dbReference type="FunFam" id="3.20.20.70:FF:000059">
    <property type="entry name" value="N-ethylmaleimide reductase, FMN-linked"/>
    <property type="match status" value="1"/>
</dbReference>
<evidence type="ECO:0000256" key="3">
    <source>
        <dbReference type="ARBA" id="ARBA00023002"/>
    </source>
</evidence>
<dbReference type="SUPFAM" id="SSF51395">
    <property type="entry name" value="FMN-linked oxidoreductases"/>
    <property type="match status" value="1"/>
</dbReference>
<proteinExistence type="inferred from homology"/>
<dbReference type="InterPro" id="IPR013785">
    <property type="entry name" value="Aldolase_TIM"/>
</dbReference>
<accession>I4VJJ5</accession>
<dbReference type="GO" id="GO:0005829">
    <property type="term" value="C:cytosol"/>
    <property type="evidence" value="ECO:0007669"/>
    <property type="project" value="TreeGrafter"/>
</dbReference>
<keyword evidence="3" id="KW-0560">Oxidoreductase</keyword>
<dbReference type="PANTHER" id="PTHR22893:SF91">
    <property type="entry name" value="NADPH DEHYDROGENASE 2-RELATED"/>
    <property type="match status" value="1"/>
</dbReference>
<evidence type="ECO:0000256" key="2">
    <source>
        <dbReference type="ARBA" id="ARBA00005979"/>
    </source>
</evidence>
<evidence type="ECO:0000256" key="1">
    <source>
        <dbReference type="ARBA" id="ARBA00001917"/>
    </source>
</evidence>
<dbReference type="InterPro" id="IPR045247">
    <property type="entry name" value="Oye-like"/>
</dbReference>
<evidence type="ECO:0000313" key="6">
    <source>
        <dbReference type="Proteomes" id="UP000004210"/>
    </source>
</evidence>
<comment type="cofactor">
    <cofactor evidence="1">
        <name>FMN</name>
        <dbReference type="ChEBI" id="CHEBI:58210"/>
    </cofactor>
</comment>
<dbReference type="CDD" id="cd02933">
    <property type="entry name" value="OYE_like_FMN"/>
    <property type="match status" value="1"/>
</dbReference>
<dbReference type="PATRIC" id="fig|1163408.3.peg.3337"/>
<dbReference type="OrthoDB" id="8523426at2"/>